<dbReference type="Gene3D" id="3.40.1260.10">
    <property type="entry name" value="DsrEFH-like"/>
    <property type="match status" value="1"/>
</dbReference>
<dbReference type="SUPFAM" id="SSF75169">
    <property type="entry name" value="DsrEFH-like"/>
    <property type="match status" value="1"/>
</dbReference>
<dbReference type="AlphaFoldDB" id="A0AAW6Q8X9"/>
<dbReference type="Pfam" id="PF04077">
    <property type="entry name" value="DsrH"/>
    <property type="match status" value="1"/>
</dbReference>
<dbReference type="PANTHER" id="PTHR37526">
    <property type="entry name" value="PROTEIN TUSB"/>
    <property type="match status" value="1"/>
</dbReference>
<dbReference type="InterPro" id="IPR027396">
    <property type="entry name" value="DsrEFH-like"/>
</dbReference>
<sequence>MLYTFSESVYDSVELERYFQLLTDRDAVVLWQNGVVLLLKYPHLFTKNGAPCYVMEDDIRARGLKNMIPPFINLISMSEFVTLTEQFSPQIAL</sequence>
<reference evidence="1" key="1">
    <citation type="submission" date="2023-03" db="EMBL/GenBank/DDBJ databases">
        <title>Classification of Bisgaard taxon 6 and taxon 10 as Exercitatus varius gen. nov., spec. nov.</title>
        <authorList>
            <person name="Christensen H."/>
        </authorList>
    </citation>
    <scope>NUCLEOTIDE SEQUENCE</scope>
    <source>
        <strain evidence="1">86116</strain>
    </source>
</reference>
<comment type="caution">
    <text evidence="1">The sequence shown here is derived from an EMBL/GenBank/DDBJ whole genome shotgun (WGS) entry which is preliminary data.</text>
</comment>
<accession>A0AAW6Q8X9</accession>
<protein>
    <submittedName>
        <fullName evidence="1">Sulfurtransferase complex subunit TusB</fullName>
    </submittedName>
</protein>
<organism evidence="1 2">
    <name type="scientific">Exercitatus varius</name>
    <dbReference type="NCBI Taxonomy" id="67857"/>
    <lineage>
        <taxon>Bacteria</taxon>
        <taxon>Pseudomonadati</taxon>
        <taxon>Pseudomonadota</taxon>
        <taxon>Gammaproteobacteria</taxon>
        <taxon>Pasteurellales</taxon>
        <taxon>Pasteurellaceae</taxon>
        <taxon>Exercitatus</taxon>
    </lineage>
</organism>
<name>A0AAW6Q8X9_9PAST</name>
<dbReference type="Proteomes" id="UP001214976">
    <property type="component" value="Unassembled WGS sequence"/>
</dbReference>
<evidence type="ECO:0000313" key="1">
    <source>
        <dbReference type="EMBL" id="MDG2949912.1"/>
    </source>
</evidence>
<dbReference type="GO" id="GO:0002143">
    <property type="term" value="P:tRNA wobble position uridine thiolation"/>
    <property type="evidence" value="ECO:0007669"/>
    <property type="project" value="InterPro"/>
</dbReference>
<dbReference type="NCBIfam" id="TIGR03011">
    <property type="entry name" value="sulf_tusB_dsrH"/>
    <property type="match status" value="1"/>
</dbReference>
<evidence type="ECO:0000313" key="2">
    <source>
        <dbReference type="Proteomes" id="UP001214976"/>
    </source>
</evidence>
<proteinExistence type="predicted"/>
<gene>
    <name evidence="1" type="primary">tusB</name>
    <name evidence="1" type="ORF">P7M15_05165</name>
</gene>
<dbReference type="EMBL" id="JARQTW010000008">
    <property type="protein sequence ID" value="MDG2949912.1"/>
    <property type="molecule type" value="Genomic_DNA"/>
</dbReference>
<dbReference type="GO" id="GO:1990228">
    <property type="term" value="C:sulfurtransferase complex"/>
    <property type="evidence" value="ECO:0007669"/>
    <property type="project" value="TreeGrafter"/>
</dbReference>
<dbReference type="InterPro" id="IPR007215">
    <property type="entry name" value="Sulphur_relay_TusB/DsrH"/>
</dbReference>
<dbReference type="RefSeq" id="WP_202936021.1">
    <property type="nucleotide sequence ID" value="NZ_JARQTW010000008.1"/>
</dbReference>
<dbReference type="PANTHER" id="PTHR37526:SF1">
    <property type="entry name" value="PROTEIN TUSB"/>
    <property type="match status" value="1"/>
</dbReference>